<sequence length="39" mass="4641">MQSYLSSAEFREKLSMTRAAFYKLPKWKQNKLKSGVQLF</sequence>
<name>A0A835A600_9POAL</name>
<dbReference type="PROSITE" id="PS51089">
    <property type="entry name" value="HP"/>
    <property type="match status" value="1"/>
</dbReference>
<reference evidence="4" key="1">
    <citation type="submission" date="2020-07" db="EMBL/GenBank/DDBJ databases">
        <title>Genome sequence and genetic diversity analysis of an under-domesticated orphan crop, white fonio (Digitaria exilis).</title>
        <authorList>
            <person name="Bennetzen J.L."/>
            <person name="Chen S."/>
            <person name="Ma X."/>
            <person name="Wang X."/>
            <person name="Yssel A.E.J."/>
            <person name="Chaluvadi S.R."/>
            <person name="Johnson M."/>
            <person name="Gangashetty P."/>
            <person name="Hamidou F."/>
            <person name="Sanogo M.D."/>
            <person name="Zwaenepoel A."/>
            <person name="Wallace J."/>
            <person name="Van De Peer Y."/>
            <person name="Van Deynze A."/>
        </authorList>
    </citation>
    <scope>NUCLEOTIDE SEQUENCE</scope>
    <source>
        <tissue evidence="4">Leaves</tissue>
    </source>
</reference>
<feature type="domain" description="HP" evidence="3">
    <location>
        <begin position="1"/>
        <end position="39"/>
    </location>
</feature>
<comment type="caution">
    <text evidence="4">The sequence shown here is derived from an EMBL/GenBank/DDBJ whole genome shotgun (WGS) entry which is preliminary data.</text>
</comment>
<evidence type="ECO:0000313" key="4">
    <source>
        <dbReference type="EMBL" id="KAF8651546.1"/>
    </source>
</evidence>
<organism evidence="4 5">
    <name type="scientific">Digitaria exilis</name>
    <dbReference type="NCBI Taxonomy" id="1010633"/>
    <lineage>
        <taxon>Eukaryota</taxon>
        <taxon>Viridiplantae</taxon>
        <taxon>Streptophyta</taxon>
        <taxon>Embryophyta</taxon>
        <taxon>Tracheophyta</taxon>
        <taxon>Spermatophyta</taxon>
        <taxon>Magnoliopsida</taxon>
        <taxon>Liliopsida</taxon>
        <taxon>Poales</taxon>
        <taxon>Poaceae</taxon>
        <taxon>PACMAD clade</taxon>
        <taxon>Panicoideae</taxon>
        <taxon>Panicodae</taxon>
        <taxon>Paniceae</taxon>
        <taxon>Anthephorinae</taxon>
        <taxon>Digitaria</taxon>
    </lineage>
</organism>
<dbReference type="GO" id="GO:0005856">
    <property type="term" value="C:cytoskeleton"/>
    <property type="evidence" value="ECO:0007669"/>
    <property type="project" value="UniProtKB-SubCell"/>
</dbReference>
<dbReference type="Proteomes" id="UP000636709">
    <property type="component" value="Unassembled WGS sequence"/>
</dbReference>
<dbReference type="Gene3D" id="1.10.950.10">
    <property type="entry name" value="Villin headpiece domain"/>
    <property type="match status" value="1"/>
</dbReference>
<comment type="subcellular location">
    <subcellularLocation>
        <location evidence="1">Cytoplasm</location>
        <location evidence="1">Cytoskeleton</location>
    </subcellularLocation>
</comment>
<dbReference type="EMBL" id="JACEFO010002677">
    <property type="protein sequence ID" value="KAF8651546.1"/>
    <property type="molecule type" value="Genomic_DNA"/>
</dbReference>
<proteinExistence type="predicted"/>
<keyword evidence="2" id="KW-0206">Cytoskeleton</keyword>
<dbReference type="GO" id="GO:0003779">
    <property type="term" value="F:actin binding"/>
    <property type="evidence" value="ECO:0007669"/>
    <property type="project" value="InterPro"/>
</dbReference>
<dbReference type="InterPro" id="IPR003128">
    <property type="entry name" value="Villin_headpiece"/>
</dbReference>
<protein>
    <recommendedName>
        <fullName evidence="3">HP domain-containing protein</fullName>
    </recommendedName>
</protein>
<dbReference type="OrthoDB" id="1742185at2759"/>
<dbReference type="Pfam" id="PF02209">
    <property type="entry name" value="VHP"/>
    <property type="match status" value="1"/>
</dbReference>
<dbReference type="AlphaFoldDB" id="A0A835A600"/>
<gene>
    <name evidence="4" type="ORF">HU200_063367</name>
</gene>
<evidence type="ECO:0000256" key="1">
    <source>
        <dbReference type="ARBA" id="ARBA00004245"/>
    </source>
</evidence>
<keyword evidence="2" id="KW-0963">Cytoplasm</keyword>
<evidence type="ECO:0000313" key="5">
    <source>
        <dbReference type="Proteomes" id="UP000636709"/>
    </source>
</evidence>
<dbReference type="SMART" id="SM00153">
    <property type="entry name" value="VHP"/>
    <property type="match status" value="1"/>
</dbReference>
<dbReference type="GO" id="GO:0007010">
    <property type="term" value="P:cytoskeleton organization"/>
    <property type="evidence" value="ECO:0007669"/>
    <property type="project" value="InterPro"/>
</dbReference>
<evidence type="ECO:0000259" key="3">
    <source>
        <dbReference type="PROSITE" id="PS51089"/>
    </source>
</evidence>
<evidence type="ECO:0000256" key="2">
    <source>
        <dbReference type="ARBA" id="ARBA00023212"/>
    </source>
</evidence>
<dbReference type="InterPro" id="IPR036886">
    <property type="entry name" value="Villin_headpiece_dom_sf"/>
</dbReference>
<accession>A0A835A600</accession>
<keyword evidence="5" id="KW-1185">Reference proteome</keyword>
<dbReference type="SUPFAM" id="SSF47050">
    <property type="entry name" value="VHP, Villin headpiece domain"/>
    <property type="match status" value="1"/>
</dbReference>